<dbReference type="EMBL" id="CAADRP010000069">
    <property type="protein sequence ID" value="VFU22404.1"/>
    <property type="molecule type" value="Genomic_DNA"/>
</dbReference>
<protein>
    <submittedName>
        <fullName evidence="1">Uncharacterized protein</fullName>
    </submittedName>
</protein>
<proteinExistence type="predicted"/>
<name>A0A6N2K4D7_SALVM</name>
<evidence type="ECO:0000313" key="1">
    <source>
        <dbReference type="EMBL" id="VFU22404.1"/>
    </source>
</evidence>
<gene>
    <name evidence="1" type="ORF">SVIM_LOCUS24436</name>
</gene>
<sequence>MKCVFDTIMYPMNNRSLSIDKWESNYKQPVICRRTKLPPTWESHLIALHNQFCAGRFVLEEKIIVLLN</sequence>
<organism evidence="1">
    <name type="scientific">Salix viminalis</name>
    <name type="common">Common osier</name>
    <name type="synonym">Basket willow</name>
    <dbReference type="NCBI Taxonomy" id="40686"/>
    <lineage>
        <taxon>Eukaryota</taxon>
        <taxon>Viridiplantae</taxon>
        <taxon>Streptophyta</taxon>
        <taxon>Embryophyta</taxon>
        <taxon>Tracheophyta</taxon>
        <taxon>Spermatophyta</taxon>
        <taxon>Magnoliopsida</taxon>
        <taxon>eudicotyledons</taxon>
        <taxon>Gunneridae</taxon>
        <taxon>Pentapetalae</taxon>
        <taxon>rosids</taxon>
        <taxon>fabids</taxon>
        <taxon>Malpighiales</taxon>
        <taxon>Salicaceae</taxon>
        <taxon>Saliceae</taxon>
        <taxon>Salix</taxon>
    </lineage>
</organism>
<dbReference type="AlphaFoldDB" id="A0A6N2K4D7"/>
<accession>A0A6N2K4D7</accession>
<reference evidence="1" key="1">
    <citation type="submission" date="2019-03" db="EMBL/GenBank/DDBJ databases">
        <authorList>
            <person name="Mank J."/>
            <person name="Almeida P."/>
        </authorList>
    </citation>
    <scope>NUCLEOTIDE SEQUENCE</scope>
    <source>
        <strain evidence="1">78183</strain>
    </source>
</reference>